<dbReference type="InterPro" id="IPR029063">
    <property type="entry name" value="SAM-dependent_MTases_sf"/>
</dbReference>
<organism evidence="7 8">
    <name type="scientific">Mycobacteroides abscessus subsp. bolletii CRM-0020</name>
    <dbReference type="NCBI Taxonomy" id="1306401"/>
    <lineage>
        <taxon>Bacteria</taxon>
        <taxon>Bacillati</taxon>
        <taxon>Actinomycetota</taxon>
        <taxon>Actinomycetes</taxon>
        <taxon>Mycobacteriales</taxon>
        <taxon>Mycobacteriaceae</taxon>
        <taxon>Mycobacteroides</taxon>
        <taxon>Mycobacteroides abscessus</taxon>
    </lineage>
</organism>
<accession>A0A829HVQ5</accession>
<evidence type="ECO:0000256" key="4">
    <source>
        <dbReference type="ARBA" id="ARBA00022679"/>
    </source>
</evidence>
<dbReference type="PANTHER" id="PTHR43619">
    <property type="entry name" value="S-ADENOSYL-L-METHIONINE-DEPENDENT METHYLTRANSFERASE YKTD-RELATED"/>
    <property type="match status" value="1"/>
</dbReference>
<dbReference type="GO" id="GO:0032259">
    <property type="term" value="P:methylation"/>
    <property type="evidence" value="ECO:0007669"/>
    <property type="project" value="UniProtKB-KW"/>
</dbReference>
<comment type="function">
    <text evidence="1 6">Exhibits S-adenosyl-L-methionine-dependent methyltransferase activity.</text>
</comment>
<evidence type="ECO:0000256" key="5">
    <source>
        <dbReference type="ARBA" id="ARBA00022691"/>
    </source>
</evidence>
<dbReference type="NCBIfam" id="TIGR00027">
    <property type="entry name" value="mthyl_TIGR00027"/>
    <property type="match status" value="1"/>
</dbReference>
<dbReference type="SUPFAM" id="SSF53335">
    <property type="entry name" value="S-adenosyl-L-methionine-dependent methyltransferases"/>
    <property type="match status" value="1"/>
</dbReference>
<proteinExistence type="inferred from homology"/>
<sequence>MVLVAHAGAVPRISRDGSGGDSVIVGYQRFGDHRVKSRRLDRRASFTAQSCAAQRAAETLQPPDRRLLDDPYSRYFIHSPLLRVCLIHPLAARAFIEVLKSVFGAAGHFFLVLRARYTDDVVEAAVNDGVDQLVLLGAGFDTTALRRVSKSPVKIFEVDAPTTQADKRAVMERLRSMQSPNPIVWVPCDFEHDTLREKLLDSGFDPARPSLIVWLGVTAYLTRDALDATLADLASLCAPGSRLVFDYLDTNVVAGDSTSLRARLWTHAAARFGEPYLTGLTAADADALLAAHGFTCEAHLTTRELLQHYASADAGQSSVDGRAAITTAQRS</sequence>
<dbReference type="InterPro" id="IPR007213">
    <property type="entry name" value="Ppm1/Ppm2/Tcmp"/>
</dbReference>
<name>A0A829HVQ5_9MYCO</name>
<evidence type="ECO:0000256" key="3">
    <source>
        <dbReference type="ARBA" id="ARBA00022603"/>
    </source>
</evidence>
<evidence type="ECO:0000313" key="7">
    <source>
        <dbReference type="EMBL" id="EPQ23854.1"/>
    </source>
</evidence>
<reference evidence="7 8" key="1">
    <citation type="journal article" date="2013" name="Genome Announc.">
        <title>Genome Sequence of an Epidemic Isolate of Mycobacterium abscessus subsp. bolletii from Rio de Janeiro, Brazil.</title>
        <authorList>
            <person name="Davidson R.M."/>
            <person name="Reynolds P.R."/>
            <person name="Farias-Hesson E."/>
            <person name="Duarte R.S."/>
            <person name="Jackson M."/>
            <person name="Strong M."/>
        </authorList>
    </citation>
    <scope>NUCLEOTIDE SEQUENCE [LARGE SCALE GENOMIC DNA]</scope>
    <source>
        <strain evidence="7 8">CRM-0020</strain>
    </source>
</reference>
<evidence type="ECO:0000256" key="1">
    <source>
        <dbReference type="ARBA" id="ARBA00003907"/>
    </source>
</evidence>
<evidence type="ECO:0000256" key="6">
    <source>
        <dbReference type="RuleBase" id="RU362030"/>
    </source>
</evidence>
<dbReference type="EC" id="2.1.1.-" evidence="6"/>
<dbReference type="Gene3D" id="3.40.50.150">
    <property type="entry name" value="Vaccinia Virus protein VP39"/>
    <property type="match status" value="1"/>
</dbReference>
<dbReference type="Pfam" id="PF04072">
    <property type="entry name" value="LCM"/>
    <property type="match status" value="1"/>
</dbReference>
<comment type="caution">
    <text evidence="7">The sequence shown here is derived from an EMBL/GenBank/DDBJ whole genome shotgun (WGS) entry which is preliminary data.</text>
</comment>
<evidence type="ECO:0000313" key="8">
    <source>
        <dbReference type="Proteomes" id="UP000014969"/>
    </source>
</evidence>
<protein>
    <recommendedName>
        <fullName evidence="6">S-adenosyl-L-methionine-dependent methyltransferase</fullName>
        <ecNumber evidence="6">2.1.1.-</ecNumber>
    </recommendedName>
</protein>
<dbReference type="AlphaFoldDB" id="A0A829HVQ5"/>
<dbReference type="PANTHER" id="PTHR43619:SF2">
    <property type="entry name" value="S-ADENOSYL-L-METHIONINE-DEPENDENT METHYLTRANSFERASES SUPERFAMILY PROTEIN"/>
    <property type="match status" value="1"/>
</dbReference>
<keyword evidence="3 6" id="KW-0489">Methyltransferase</keyword>
<dbReference type="EMBL" id="ATFQ01000016">
    <property type="protein sequence ID" value="EPQ23854.1"/>
    <property type="molecule type" value="Genomic_DNA"/>
</dbReference>
<gene>
    <name evidence="7" type="ORF">J108_09795</name>
</gene>
<evidence type="ECO:0000256" key="2">
    <source>
        <dbReference type="ARBA" id="ARBA00008138"/>
    </source>
</evidence>
<comment type="similarity">
    <text evidence="2 6">Belongs to the UPF0677 family.</text>
</comment>
<dbReference type="Proteomes" id="UP000014969">
    <property type="component" value="Unassembled WGS sequence"/>
</dbReference>
<keyword evidence="4 7" id="KW-0808">Transferase</keyword>
<dbReference type="GO" id="GO:0008168">
    <property type="term" value="F:methyltransferase activity"/>
    <property type="evidence" value="ECO:0007669"/>
    <property type="project" value="UniProtKB-UniRule"/>
</dbReference>
<dbReference type="InterPro" id="IPR011610">
    <property type="entry name" value="SAM_mthyl_Trfase_ML2640-like"/>
</dbReference>
<keyword evidence="5 6" id="KW-0949">S-adenosyl-L-methionine</keyword>